<dbReference type="Proteomes" id="UP001529257">
    <property type="component" value="Unassembled WGS sequence"/>
</dbReference>
<dbReference type="CDD" id="cd04301">
    <property type="entry name" value="NAT_SF"/>
    <property type="match status" value="1"/>
</dbReference>
<feature type="domain" description="N-acetyltransferase" evidence="1">
    <location>
        <begin position="39"/>
        <end position="184"/>
    </location>
</feature>
<dbReference type="RefSeq" id="WP_289595876.1">
    <property type="nucleotide sequence ID" value="NZ_JAUDBR010000006.1"/>
</dbReference>
<evidence type="ECO:0000313" key="2">
    <source>
        <dbReference type="EMBL" id="MDM8076485.1"/>
    </source>
</evidence>
<keyword evidence="2" id="KW-0012">Acyltransferase</keyword>
<sequence length="200" mass="21396">MAPTTRLSADEAVSETPALKIRPATAVHEPIGFAAARGDETGPEADRLRRAVADVRLEVFVAEQAVPLAQEIDARDEEPTTIHLLASGADGTPLGAGRLLMEPEHPGRVHLGRLAVRSIVRGTGLGARIVAALEQTALSHSGRPRVEVVLSAQEQAMGFYKRCGYRVLNGHRYLDAGIWHQDMAHIVSSISTEDSSGRTA</sequence>
<name>A0ABT7TZF6_ACTVI</name>
<dbReference type="InterPro" id="IPR000182">
    <property type="entry name" value="GNAT_dom"/>
</dbReference>
<dbReference type="PROSITE" id="PS51186">
    <property type="entry name" value="GNAT"/>
    <property type="match status" value="1"/>
</dbReference>
<evidence type="ECO:0000259" key="1">
    <source>
        <dbReference type="PROSITE" id="PS51186"/>
    </source>
</evidence>
<evidence type="ECO:0000313" key="3">
    <source>
        <dbReference type="Proteomes" id="UP001529257"/>
    </source>
</evidence>
<gene>
    <name evidence="2" type="ORF">QUV91_05395</name>
</gene>
<dbReference type="InterPro" id="IPR039143">
    <property type="entry name" value="GNPNAT1-like"/>
</dbReference>
<keyword evidence="2" id="KW-0808">Transferase</keyword>
<dbReference type="Pfam" id="PF13673">
    <property type="entry name" value="Acetyltransf_10"/>
    <property type="match status" value="1"/>
</dbReference>
<dbReference type="GO" id="GO:0016746">
    <property type="term" value="F:acyltransferase activity"/>
    <property type="evidence" value="ECO:0007669"/>
    <property type="project" value="UniProtKB-KW"/>
</dbReference>
<keyword evidence="3" id="KW-1185">Reference proteome</keyword>
<dbReference type="EMBL" id="JAUDBR010000006">
    <property type="protein sequence ID" value="MDM8076485.1"/>
    <property type="molecule type" value="Genomic_DNA"/>
</dbReference>
<accession>A0ABT7TZF6</accession>
<protein>
    <submittedName>
        <fullName evidence="2">GNAT family N-acetyltransferase</fullName>
        <ecNumber evidence="2">2.3.1.-</ecNumber>
    </submittedName>
</protein>
<reference evidence="3" key="1">
    <citation type="submission" date="2023-06" db="EMBL/GenBank/DDBJ databases">
        <title>Identification and characterization of horizontal gene transfer across gut microbiota members of farm animals based on homology search.</title>
        <authorList>
            <person name="Zeman M."/>
            <person name="Kubasova T."/>
            <person name="Jahodarova E."/>
            <person name="Nykrynova M."/>
            <person name="Rychlik I."/>
        </authorList>
    </citation>
    <scope>NUCLEOTIDE SEQUENCE [LARGE SCALE GENOMIC DNA]</scope>
    <source>
        <strain evidence="3">ET81</strain>
    </source>
</reference>
<proteinExistence type="predicted"/>
<dbReference type="EC" id="2.3.1.-" evidence="2"/>
<dbReference type="Gene3D" id="3.40.630.30">
    <property type="match status" value="1"/>
</dbReference>
<comment type="caution">
    <text evidence="2">The sequence shown here is derived from an EMBL/GenBank/DDBJ whole genome shotgun (WGS) entry which is preliminary data.</text>
</comment>
<dbReference type="PANTHER" id="PTHR13355">
    <property type="entry name" value="GLUCOSAMINE 6-PHOSPHATE N-ACETYLTRANSFERASE"/>
    <property type="match status" value="1"/>
</dbReference>
<dbReference type="InterPro" id="IPR016181">
    <property type="entry name" value="Acyl_CoA_acyltransferase"/>
</dbReference>
<dbReference type="SUPFAM" id="SSF55729">
    <property type="entry name" value="Acyl-CoA N-acyltransferases (Nat)"/>
    <property type="match status" value="1"/>
</dbReference>
<organism evidence="2 3">
    <name type="scientific">Actinomyces viscosus</name>
    <dbReference type="NCBI Taxonomy" id="1656"/>
    <lineage>
        <taxon>Bacteria</taxon>
        <taxon>Bacillati</taxon>
        <taxon>Actinomycetota</taxon>
        <taxon>Actinomycetes</taxon>
        <taxon>Actinomycetales</taxon>
        <taxon>Actinomycetaceae</taxon>
        <taxon>Actinomyces</taxon>
    </lineage>
</organism>